<evidence type="ECO:0000256" key="1">
    <source>
        <dbReference type="SAM" id="MobiDB-lite"/>
    </source>
</evidence>
<feature type="compositionally biased region" description="Low complexity" evidence="1">
    <location>
        <begin position="70"/>
        <end position="83"/>
    </location>
</feature>
<feature type="region of interest" description="Disordered" evidence="1">
    <location>
        <begin position="119"/>
        <end position="159"/>
    </location>
</feature>
<evidence type="ECO:0000313" key="5">
    <source>
        <dbReference type="Proteomes" id="UP000593765"/>
    </source>
</evidence>
<feature type="domain" description="Heavy metal binding" evidence="3">
    <location>
        <begin position="91"/>
        <end position="116"/>
    </location>
</feature>
<keyword evidence="5" id="KW-1185">Reference proteome</keyword>
<protein>
    <recommendedName>
        <fullName evidence="3">Heavy metal binding domain-containing protein</fullName>
    </recommendedName>
</protein>
<dbReference type="AlphaFoldDB" id="A0A7M2X248"/>
<dbReference type="Proteomes" id="UP000593765">
    <property type="component" value="Chromosome"/>
</dbReference>
<dbReference type="KEGG" id="hbs:IPV69_10740"/>
<evidence type="ECO:0000259" key="3">
    <source>
        <dbReference type="Pfam" id="PF19335"/>
    </source>
</evidence>
<evidence type="ECO:0000256" key="2">
    <source>
        <dbReference type="SAM" id="SignalP"/>
    </source>
</evidence>
<feature type="chain" id="PRO_5034011267" description="Heavy metal binding domain-containing protein" evidence="2">
    <location>
        <begin position="21"/>
        <end position="210"/>
    </location>
</feature>
<dbReference type="RefSeq" id="WP_206295108.1">
    <property type="nucleotide sequence ID" value="NZ_CP063458.1"/>
</dbReference>
<name>A0A7M2X248_9BACT</name>
<reference evidence="4 5" key="1">
    <citation type="submission" date="2020-10" db="EMBL/GenBank/DDBJ databases">
        <title>Wide distribution of Phycisphaera-like planctomycetes from WD2101 soil group in peatlands and genome analysis of the first cultivated representative.</title>
        <authorList>
            <person name="Dedysh S.N."/>
            <person name="Beletsky A.V."/>
            <person name="Ivanova A."/>
            <person name="Kulichevskaya I.S."/>
            <person name="Suzina N.E."/>
            <person name="Philippov D.A."/>
            <person name="Rakitin A.L."/>
            <person name="Mardanov A.V."/>
            <person name="Ravin N.V."/>
        </authorList>
    </citation>
    <scope>NUCLEOTIDE SEQUENCE [LARGE SCALE GENOMIC DNA]</scope>
    <source>
        <strain evidence="4 5">M1803</strain>
    </source>
</reference>
<accession>A0A7M2X248</accession>
<gene>
    <name evidence="4" type="ORF">IPV69_10740</name>
</gene>
<sequence>MNWQLVPFALLSVLIGGCTAATSSSSSMGPNHPASPAAMETPHAARSTTLASAVLAEATAQPAAHDHGQASAGDNAAHQHAAAPATAPALYTCPMHPEVISTKADDRCPKCGMKLKLKPATQPTASPVAVSEQAGHNHGASAATTQPTSASDSGGHAGHAGAMHACPMHPQVVSADADAKCPKCGMKLKPIPATQSATTAPAAGHDHGGH</sequence>
<dbReference type="EMBL" id="CP063458">
    <property type="protein sequence ID" value="QOV91793.1"/>
    <property type="molecule type" value="Genomic_DNA"/>
</dbReference>
<feature type="domain" description="Heavy metal binding" evidence="3">
    <location>
        <begin position="166"/>
        <end position="190"/>
    </location>
</feature>
<evidence type="ECO:0000313" key="4">
    <source>
        <dbReference type="EMBL" id="QOV91793.1"/>
    </source>
</evidence>
<dbReference type="InterPro" id="IPR045800">
    <property type="entry name" value="HMBD"/>
</dbReference>
<keyword evidence="2" id="KW-0732">Signal</keyword>
<organism evidence="4 5">
    <name type="scientific">Humisphaera borealis</name>
    <dbReference type="NCBI Taxonomy" id="2807512"/>
    <lineage>
        <taxon>Bacteria</taxon>
        <taxon>Pseudomonadati</taxon>
        <taxon>Planctomycetota</taxon>
        <taxon>Phycisphaerae</taxon>
        <taxon>Tepidisphaerales</taxon>
        <taxon>Tepidisphaeraceae</taxon>
        <taxon>Humisphaera</taxon>
    </lineage>
</organism>
<proteinExistence type="predicted"/>
<feature type="region of interest" description="Disordered" evidence="1">
    <location>
        <begin position="22"/>
        <end position="45"/>
    </location>
</feature>
<dbReference type="Pfam" id="PF19335">
    <property type="entry name" value="HMBD"/>
    <property type="match status" value="2"/>
</dbReference>
<feature type="compositionally biased region" description="Low complexity" evidence="1">
    <location>
        <begin position="140"/>
        <end position="159"/>
    </location>
</feature>
<feature type="region of interest" description="Disordered" evidence="1">
    <location>
        <begin position="58"/>
        <end position="83"/>
    </location>
</feature>
<feature type="signal peptide" evidence="2">
    <location>
        <begin position="1"/>
        <end position="20"/>
    </location>
</feature>
<dbReference type="GO" id="GO:0046872">
    <property type="term" value="F:metal ion binding"/>
    <property type="evidence" value="ECO:0007669"/>
    <property type="project" value="InterPro"/>
</dbReference>